<protein>
    <submittedName>
        <fullName evidence="3">Type II secretion system GspH family protein</fullName>
    </submittedName>
</protein>
<dbReference type="InterPro" id="IPR000983">
    <property type="entry name" value="Bac_GSPG_pilin"/>
</dbReference>
<evidence type="ECO:0000256" key="2">
    <source>
        <dbReference type="SAM" id="Phobius"/>
    </source>
</evidence>
<dbReference type="Gene3D" id="3.30.700.10">
    <property type="entry name" value="Glycoprotein, Type 4 Pilin"/>
    <property type="match status" value="1"/>
</dbReference>
<dbReference type="InterPro" id="IPR012902">
    <property type="entry name" value="N_methyl_site"/>
</dbReference>
<dbReference type="Pfam" id="PF07963">
    <property type="entry name" value="N_methyl"/>
    <property type="match status" value="1"/>
</dbReference>
<sequence length="160" mass="17380">MCRSPATSRGFTLVEMLAVVTIVGILAAAAQPLSVWMNKRHKEGELRQGLRTLRLALDAYKQASLSGQVAVAADASGYPPNLTALVEGVPDAKDPKGRKIYFLRRLPRDPLADPSLPAARSWGLRSYESPADAPQPGRDVFDVYSQASGIGLDGTRYRDW</sequence>
<keyword evidence="4" id="KW-1185">Reference proteome</keyword>
<feature type="transmembrane region" description="Helical" evidence="2">
    <location>
        <begin position="16"/>
        <end position="37"/>
    </location>
</feature>
<proteinExistence type="predicted"/>
<name>A0ABT2YB86_9BURK</name>
<dbReference type="EMBL" id="JAJIRN010000002">
    <property type="protein sequence ID" value="MCV2367309.1"/>
    <property type="molecule type" value="Genomic_DNA"/>
</dbReference>
<keyword evidence="2" id="KW-0472">Membrane</keyword>
<dbReference type="SUPFAM" id="SSF54523">
    <property type="entry name" value="Pili subunits"/>
    <property type="match status" value="1"/>
</dbReference>
<keyword evidence="2" id="KW-0812">Transmembrane</keyword>
<dbReference type="Proteomes" id="UP001209701">
    <property type="component" value="Unassembled WGS sequence"/>
</dbReference>
<reference evidence="3 4" key="1">
    <citation type="submission" date="2021-11" db="EMBL/GenBank/DDBJ databases">
        <authorList>
            <person name="Liang Q."/>
            <person name="Mou H."/>
            <person name="Liu Z."/>
        </authorList>
    </citation>
    <scope>NUCLEOTIDE SEQUENCE [LARGE SCALE GENOMIC DNA]</scope>
    <source>
        <strain evidence="3 4">CHU3</strain>
    </source>
</reference>
<dbReference type="NCBIfam" id="TIGR02532">
    <property type="entry name" value="IV_pilin_GFxxxE"/>
    <property type="match status" value="1"/>
</dbReference>
<accession>A0ABT2YB86</accession>
<dbReference type="InterPro" id="IPR045584">
    <property type="entry name" value="Pilin-like"/>
</dbReference>
<keyword evidence="1" id="KW-0488">Methylation</keyword>
<evidence type="ECO:0000313" key="3">
    <source>
        <dbReference type="EMBL" id="MCV2367309.1"/>
    </source>
</evidence>
<organism evidence="3 4">
    <name type="scientific">Roseateles oligotrophus</name>
    <dbReference type="NCBI Taxonomy" id="1769250"/>
    <lineage>
        <taxon>Bacteria</taxon>
        <taxon>Pseudomonadati</taxon>
        <taxon>Pseudomonadota</taxon>
        <taxon>Betaproteobacteria</taxon>
        <taxon>Burkholderiales</taxon>
        <taxon>Sphaerotilaceae</taxon>
        <taxon>Roseateles</taxon>
    </lineage>
</organism>
<evidence type="ECO:0000313" key="4">
    <source>
        <dbReference type="Proteomes" id="UP001209701"/>
    </source>
</evidence>
<dbReference type="PROSITE" id="PS00409">
    <property type="entry name" value="PROKAR_NTER_METHYL"/>
    <property type="match status" value="1"/>
</dbReference>
<gene>
    <name evidence="3" type="ORF">LNV07_04275</name>
</gene>
<evidence type="ECO:0000256" key="1">
    <source>
        <dbReference type="ARBA" id="ARBA00022481"/>
    </source>
</evidence>
<dbReference type="PRINTS" id="PR00813">
    <property type="entry name" value="BCTERIALGSPG"/>
</dbReference>
<comment type="caution">
    <text evidence="3">The sequence shown here is derived from an EMBL/GenBank/DDBJ whole genome shotgun (WGS) entry which is preliminary data.</text>
</comment>
<keyword evidence="2" id="KW-1133">Transmembrane helix</keyword>